<protein>
    <submittedName>
        <fullName evidence="2">Uncharacterized protein</fullName>
    </submittedName>
</protein>
<dbReference type="Proteomes" id="UP001054837">
    <property type="component" value="Unassembled WGS sequence"/>
</dbReference>
<evidence type="ECO:0000313" key="2">
    <source>
        <dbReference type="EMBL" id="GIY03683.1"/>
    </source>
</evidence>
<proteinExistence type="predicted"/>
<evidence type="ECO:0000256" key="1">
    <source>
        <dbReference type="SAM" id="MobiDB-lite"/>
    </source>
</evidence>
<reference evidence="2 3" key="1">
    <citation type="submission" date="2021-06" db="EMBL/GenBank/DDBJ databases">
        <title>Caerostris darwini draft genome.</title>
        <authorList>
            <person name="Kono N."/>
            <person name="Arakawa K."/>
        </authorList>
    </citation>
    <scope>NUCLEOTIDE SEQUENCE [LARGE SCALE GENOMIC DNA]</scope>
</reference>
<sequence length="126" mass="13923">MGDKSPNPVEPRKISTAGRPRPFQSDSACVEDRIGGARVPAPPQSRTEACHALPELSAVAPSHERLPPPHPTPIPPLEWAYKRREAGQERLDPPFPFLTHTCIHPSLMGDRGWWLRLAVTIGTPRC</sequence>
<name>A0AAV4Q172_9ARAC</name>
<gene>
    <name evidence="2" type="ORF">CDAR_526831</name>
</gene>
<dbReference type="AlphaFoldDB" id="A0AAV4Q172"/>
<keyword evidence="3" id="KW-1185">Reference proteome</keyword>
<feature type="region of interest" description="Disordered" evidence="1">
    <location>
        <begin position="1"/>
        <end position="27"/>
    </location>
</feature>
<evidence type="ECO:0000313" key="3">
    <source>
        <dbReference type="Proteomes" id="UP001054837"/>
    </source>
</evidence>
<organism evidence="2 3">
    <name type="scientific">Caerostris darwini</name>
    <dbReference type="NCBI Taxonomy" id="1538125"/>
    <lineage>
        <taxon>Eukaryota</taxon>
        <taxon>Metazoa</taxon>
        <taxon>Ecdysozoa</taxon>
        <taxon>Arthropoda</taxon>
        <taxon>Chelicerata</taxon>
        <taxon>Arachnida</taxon>
        <taxon>Araneae</taxon>
        <taxon>Araneomorphae</taxon>
        <taxon>Entelegynae</taxon>
        <taxon>Araneoidea</taxon>
        <taxon>Araneidae</taxon>
        <taxon>Caerostris</taxon>
    </lineage>
</organism>
<accession>A0AAV4Q172</accession>
<dbReference type="EMBL" id="BPLQ01003839">
    <property type="protein sequence ID" value="GIY03683.1"/>
    <property type="molecule type" value="Genomic_DNA"/>
</dbReference>
<comment type="caution">
    <text evidence="2">The sequence shown here is derived from an EMBL/GenBank/DDBJ whole genome shotgun (WGS) entry which is preliminary data.</text>
</comment>